<feature type="transmembrane region" description="Helical" evidence="8">
    <location>
        <begin position="89"/>
        <end position="112"/>
    </location>
</feature>
<feature type="transmembrane region" description="Helical" evidence="8">
    <location>
        <begin position="377"/>
        <end position="403"/>
    </location>
</feature>
<feature type="transmembrane region" description="Helical" evidence="8">
    <location>
        <begin position="594"/>
        <end position="615"/>
    </location>
</feature>
<dbReference type="PANTHER" id="PTHR13018:SF139">
    <property type="entry name" value="PHOSPHATE METABOLISM PROTEIN 7"/>
    <property type="match status" value="1"/>
</dbReference>
<proteinExistence type="inferred from homology"/>
<evidence type="ECO:0000256" key="8">
    <source>
        <dbReference type="SAM" id="Phobius"/>
    </source>
</evidence>
<evidence type="ECO:0000256" key="6">
    <source>
        <dbReference type="ARBA" id="ARBA00023136"/>
    </source>
</evidence>
<feature type="transmembrane region" description="Helical" evidence="8">
    <location>
        <begin position="468"/>
        <end position="496"/>
    </location>
</feature>
<accession>A0A4P9Z8R9</accession>
<feature type="region of interest" description="Disordered" evidence="7">
    <location>
        <begin position="745"/>
        <end position="782"/>
    </location>
</feature>
<evidence type="ECO:0000256" key="4">
    <source>
        <dbReference type="ARBA" id="ARBA00022692"/>
    </source>
</evidence>
<keyword evidence="14" id="KW-1185">Reference proteome</keyword>
<dbReference type="GO" id="GO:0005886">
    <property type="term" value="C:plasma membrane"/>
    <property type="evidence" value="ECO:0007669"/>
    <property type="project" value="TreeGrafter"/>
</dbReference>
<evidence type="ECO:0000259" key="11">
    <source>
        <dbReference type="Pfam" id="PF13967"/>
    </source>
</evidence>
<evidence type="ECO:0000313" key="14">
    <source>
        <dbReference type="Proteomes" id="UP000268321"/>
    </source>
</evidence>
<dbReference type="InterPro" id="IPR032880">
    <property type="entry name" value="CSC1/OSCA1-like_N"/>
</dbReference>
<name>A0A4P9Z8R9_9ASCO</name>
<dbReference type="Pfam" id="PF13967">
    <property type="entry name" value="RSN1_TM"/>
    <property type="match status" value="1"/>
</dbReference>
<dbReference type="OrthoDB" id="1076608at2759"/>
<feature type="transmembrane region" description="Helical" evidence="8">
    <location>
        <begin position="140"/>
        <end position="159"/>
    </location>
</feature>
<comment type="similarity">
    <text evidence="2">Belongs to the CSC1 (TC 1.A.17) family.</text>
</comment>
<dbReference type="Pfam" id="PF12621">
    <property type="entry name" value="PHM7_ext"/>
    <property type="match status" value="1"/>
</dbReference>
<dbReference type="PANTHER" id="PTHR13018">
    <property type="entry name" value="PROBABLE MEMBRANE PROTEIN DUF221-RELATED"/>
    <property type="match status" value="1"/>
</dbReference>
<evidence type="ECO:0000259" key="12">
    <source>
        <dbReference type="Pfam" id="PF14703"/>
    </source>
</evidence>
<feature type="domain" description="CSC1/OSCA1-like cytosolic" evidence="12">
    <location>
        <begin position="184"/>
        <end position="364"/>
    </location>
</feature>
<dbReference type="InterPro" id="IPR022257">
    <property type="entry name" value="PHM7_ext"/>
</dbReference>
<evidence type="ECO:0000259" key="10">
    <source>
        <dbReference type="Pfam" id="PF12621"/>
    </source>
</evidence>
<comment type="subcellular location">
    <subcellularLocation>
        <location evidence="1">Membrane</location>
        <topology evidence="1">Multi-pass membrane protein</topology>
    </subcellularLocation>
</comment>
<dbReference type="InterPro" id="IPR027815">
    <property type="entry name" value="CSC1/OSCA1-like_cyt"/>
</dbReference>
<protein>
    <submittedName>
        <fullName evidence="13">DUF221-domain-containing protein</fullName>
    </submittedName>
</protein>
<evidence type="ECO:0000256" key="1">
    <source>
        <dbReference type="ARBA" id="ARBA00004141"/>
    </source>
</evidence>
<evidence type="ECO:0000259" key="9">
    <source>
        <dbReference type="Pfam" id="PF02714"/>
    </source>
</evidence>
<dbReference type="InterPro" id="IPR003864">
    <property type="entry name" value="CSC1/OSCA1-like_7TM"/>
</dbReference>
<feature type="transmembrane region" description="Helical" evidence="8">
    <location>
        <begin position="655"/>
        <end position="675"/>
    </location>
</feature>
<evidence type="ECO:0000256" key="3">
    <source>
        <dbReference type="ARBA" id="ARBA00022448"/>
    </source>
</evidence>
<dbReference type="Pfam" id="PF02714">
    <property type="entry name" value="RSN1_7TM"/>
    <property type="match status" value="1"/>
</dbReference>
<gene>
    <name evidence="13" type="ORF">METBISCDRAFT_24533</name>
</gene>
<dbReference type="EMBL" id="ML004510">
    <property type="protein sequence ID" value="RKP29105.1"/>
    <property type="molecule type" value="Genomic_DNA"/>
</dbReference>
<dbReference type="GO" id="GO:0005227">
    <property type="term" value="F:calcium-activated cation channel activity"/>
    <property type="evidence" value="ECO:0007669"/>
    <property type="project" value="InterPro"/>
</dbReference>
<keyword evidence="3" id="KW-0813">Transport</keyword>
<keyword evidence="6 8" id="KW-0472">Membrane</keyword>
<reference evidence="14" key="1">
    <citation type="journal article" date="2018" name="Nat. Microbiol.">
        <title>Leveraging single-cell genomics to expand the fungal tree of life.</title>
        <authorList>
            <person name="Ahrendt S.R."/>
            <person name="Quandt C.A."/>
            <person name="Ciobanu D."/>
            <person name="Clum A."/>
            <person name="Salamov A."/>
            <person name="Andreopoulos B."/>
            <person name="Cheng J.F."/>
            <person name="Woyke T."/>
            <person name="Pelin A."/>
            <person name="Henrissat B."/>
            <person name="Reynolds N.K."/>
            <person name="Benny G.L."/>
            <person name="Smith M.E."/>
            <person name="James T.Y."/>
            <person name="Grigoriev I.V."/>
        </authorList>
    </citation>
    <scope>NUCLEOTIDE SEQUENCE [LARGE SCALE GENOMIC DNA]</scope>
    <source>
        <strain evidence="14">Baker2002</strain>
    </source>
</reference>
<evidence type="ECO:0000256" key="7">
    <source>
        <dbReference type="SAM" id="MobiDB-lite"/>
    </source>
</evidence>
<dbReference type="InterPro" id="IPR045122">
    <property type="entry name" value="Csc1-like"/>
</dbReference>
<dbReference type="AlphaFoldDB" id="A0A4P9Z8R9"/>
<sequence length="885" mass="99356">MSTSQSSSSVSLLLSALIPSAVIFGLFLLIFLAVRKKQPRVYEPRSSVETVPKDLQMEPSPSGPYQWIVSIVKKPHSWLVLKTGTDAFFYLRFIVMFFILAVFGCVLTWPILFPINIVNGNGFQQLDMLTMGNVRDTTRYIAHALVSCVFYGAIAWAIYHEIIYYTTFRHALQTTPLYDSLISSRTLLLTDLPQQYLEEMELRTLFPAASNVWYSRNHKKLLKKVKKREKLAGKYETALNKVLTKAVNLRKKCIKKNKPVPTPENELNSFLEDGKKRPMHRLKFLIGKKVDTLDYGVDKLGELNREIKEEQAQYSLATQTGSVFLEFPTQLDAQKAYQLVPFNKQIKRAGRFIGLAPDDIIWSNLSCSKTLRTFKKLAASAVLILAIIFWCIPVAAVGVITNINYLIEKFPWLSFLNNLPRPLIGVVTSLLPTVVLSLLMSLIPPFIKKMGKISGCITIPEVEKYCQLWFYAFQVVNSFLVVTLASGAVAAAAQVIDDPSSGPALVSQSIPAASNFFIAFMILYGLTFSSGMLLQLVALILTQFLGRFLDKTPKAKWNRYNKLGEPHFSVLYPNFQFLVLITIIYAIVAPIILGFATIAFVLIFAAILYTFVYVLQPNSFDARGRNYPCALFFTFVGLYIAEVLLAIIFGLALAWPAMAIEIALVVATILIHVYLKHKYVSLFDAVPISAIKVAAGDTTYKYPAVDCGRSEIKQQGKSFWEGCNPLDSKAADKVQVMPKTGAATVEESSFEKTSGAPTKASVQEKDSVNEENATRPGPLQAPGFFQRMFNPRAQKFEYLRSQMPAEYFQYVEYREDYVSTAYTDPAVRADEPHIWIPKDEMGLSDIEKNKALDNEVKCSNDNAVFDEKGRVQFQGPPSYEQAIKL</sequence>
<dbReference type="Pfam" id="PF14703">
    <property type="entry name" value="PHM7_cyt"/>
    <property type="match status" value="1"/>
</dbReference>
<feature type="transmembrane region" description="Helical" evidence="8">
    <location>
        <begin position="423"/>
        <end position="447"/>
    </location>
</feature>
<feature type="domain" description="CSC1/OSCA1-like 7TM region" evidence="9">
    <location>
        <begin position="375"/>
        <end position="648"/>
    </location>
</feature>
<evidence type="ECO:0000256" key="2">
    <source>
        <dbReference type="ARBA" id="ARBA00007779"/>
    </source>
</evidence>
<evidence type="ECO:0000313" key="13">
    <source>
        <dbReference type="EMBL" id="RKP29105.1"/>
    </source>
</evidence>
<feature type="transmembrane region" description="Helical" evidence="8">
    <location>
        <begin position="627"/>
        <end position="649"/>
    </location>
</feature>
<dbReference type="Proteomes" id="UP000268321">
    <property type="component" value="Unassembled WGS sequence"/>
</dbReference>
<feature type="domain" description="CSC1/OSCA1-like N-terminal transmembrane" evidence="11">
    <location>
        <begin position="13"/>
        <end position="161"/>
    </location>
</feature>
<keyword evidence="4 8" id="KW-0812">Transmembrane</keyword>
<feature type="domain" description="10TM putative phosphate transporter extracellular tail" evidence="10">
    <location>
        <begin position="791"/>
        <end position="877"/>
    </location>
</feature>
<feature type="transmembrane region" description="Helical" evidence="8">
    <location>
        <begin position="516"/>
        <end position="549"/>
    </location>
</feature>
<organism evidence="13 14">
    <name type="scientific">Metschnikowia bicuspidata</name>
    <dbReference type="NCBI Taxonomy" id="27322"/>
    <lineage>
        <taxon>Eukaryota</taxon>
        <taxon>Fungi</taxon>
        <taxon>Dikarya</taxon>
        <taxon>Ascomycota</taxon>
        <taxon>Saccharomycotina</taxon>
        <taxon>Pichiomycetes</taxon>
        <taxon>Metschnikowiaceae</taxon>
        <taxon>Metschnikowia</taxon>
    </lineage>
</organism>
<feature type="transmembrane region" description="Helical" evidence="8">
    <location>
        <begin position="570"/>
        <end position="588"/>
    </location>
</feature>
<keyword evidence="5 8" id="KW-1133">Transmembrane helix</keyword>
<evidence type="ECO:0000256" key="5">
    <source>
        <dbReference type="ARBA" id="ARBA00022989"/>
    </source>
</evidence>
<feature type="transmembrane region" description="Helical" evidence="8">
    <location>
        <begin position="12"/>
        <end position="34"/>
    </location>
</feature>